<comment type="caution">
    <text evidence="1">The sequence shown here is derived from an EMBL/GenBank/DDBJ whole genome shotgun (WGS) entry which is preliminary data.</text>
</comment>
<dbReference type="Proteomes" id="UP001165064">
    <property type="component" value="Unassembled WGS sequence"/>
</dbReference>
<evidence type="ECO:0000313" key="1">
    <source>
        <dbReference type="EMBL" id="GME83631.1"/>
    </source>
</evidence>
<proteinExistence type="predicted"/>
<accession>A0ACB5T902</accession>
<keyword evidence="2" id="KW-1185">Reference proteome</keyword>
<reference evidence="1" key="1">
    <citation type="submission" date="2023-04" db="EMBL/GenBank/DDBJ databases">
        <title>Ambrosiozyma monospora NBRC 10751.</title>
        <authorList>
            <person name="Ichikawa N."/>
            <person name="Sato H."/>
            <person name="Tonouchi N."/>
        </authorList>
    </citation>
    <scope>NUCLEOTIDE SEQUENCE</scope>
    <source>
        <strain evidence="1">NBRC 10751</strain>
    </source>
</reference>
<dbReference type="EMBL" id="BSXS01004878">
    <property type="protein sequence ID" value="GME83631.1"/>
    <property type="molecule type" value="Genomic_DNA"/>
</dbReference>
<name>A0ACB5T902_AMBMO</name>
<sequence>MNSVFSSLDTVIPVERINGKITVDSRKVIENEDLMFALLATTQDYLELVDNFTDLSTLNKIIDASLILSKPRVPRLPDQTNNENNGQSGLSKKKSKKGNVSFSDLLSHQHLFIEKPTDKKMTILRRFFKTLLSRTQLSNSKQTEILRFAILDAVANSKNLKDGFIDDSNRDIGELLETAMLYPGFNEASISVLPIISSLIGKNNILASVLTCPRFPVLPKKAKYAFQGVEEMDEDEGNVALDSKEGQVEVNENVKRVIDEVTDGQKEQQEIALKKRKVETTVEHNDGQFKGASVTTAVNAPVPMATTTTAVVEETVEKKVENVIPTVDDTEPVEIPVTIDEGDDDSDVGSDFEIPVIDVGDDDDDEMED</sequence>
<protein>
    <submittedName>
        <fullName evidence="1">Unnamed protein product</fullName>
    </submittedName>
</protein>
<organism evidence="1 2">
    <name type="scientific">Ambrosiozyma monospora</name>
    <name type="common">Yeast</name>
    <name type="synonym">Endomycopsis monosporus</name>
    <dbReference type="NCBI Taxonomy" id="43982"/>
    <lineage>
        <taxon>Eukaryota</taxon>
        <taxon>Fungi</taxon>
        <taxon>Dikarya</taxon>
        <taxon>Ascomycota</taxon>
        <taxon>Saccharomycotina</taxon>
        <taxon>Pichiomycetes</taxon>
        <taxon>Pichiales</taxon>
        <taxon>Pichiaceae</taxon>
        <taxon>Ambrosiozyma</taxon>
    </lineage>
</organism>
<gene>
    <name evidence="1" type="ORF">Amon02_000629600</name>
</gene>
<evidence type="ECO:0000313" key="2">
    <source>
        <dbReference type="Proteomes" id="UP001165064"/>
    </source>
</evidence>